<proteinExistence type="predicted"/>
<feature type="non-terminal residue" evidence="1">
    <location>
        <position position="295"/>
    </location>
</feature>
<evidence type="ECO:0000313" key="1">
    <source>
        <dbReference type="EMBL" id="KAK6920839.1"/>
    </source>
</evidence>
<evidence type="ECO:0000313" key="2">
    <source>
        <dbReference type="Proteomes" id="UP001370490"/>
    </source>
</evidence>
<dbReference type="AlphaFoldDB" id="A0AAN8UX65"/>
<organism evidence="1 2">
    <name type="scientific">Dillenia turbinata</name>
    <dbReference type="NCBI Taxonomy" id="194707"/>
    <lineage>
        <taxon>Eukaryota</taxon>
        <taxon>Viridiplantae</taxon>
        <taxon>Streptophyta</taxon>
        <taxon>Embryophyta</taxon>
        <taxon>Tracheophyta</taxon>
        <taxon>Spermatophyta</taxon>
        <taxon>Magnoliopsida</taxon>
        <taxon>eudicotyledons</taxon>
        <taxon>Gunneridae</taxon>
        <taxon>Pentapetalae</taxon>
        <taxon>Dilleniales</taxon>
        <taxon>Dilleniaceae</taxon>
        <taxon>Dillenia</taxon>
    </lineage>
</organism>
<dbReference type="InterPro" id="IPR007657">
    <property type="entry name" value="Glycosyltransferase_61"/>
</dbReference>
<accession>A0AAN8UX65</accession>
<dbReference type="GO" id="GO:0016757">
    <property type="term" value="F:glycosyltransferase activity"/>
    <property type="evidence" value="ECO:0007669"/>
    <property type="project" value="InterPro"/>
</dbReference>
<protein>
    <submittedName>
        <fullName evidence="1">Uncharacterized protein</fullName>
    </submittedName>
</protein>
<sequence>MNLRYLAYNTSIQESTLTHEYPHVIRNPSSIAKQELKHGNDVLVSSAVMQRSRTIKDNGIVQVSSSNKRTDDSHIIELSMSPTNKNLRLSPGGDLKIPSSEETISSQQIESRSDVCEINGGIRVHGKSSIYVTSSQLATSAHTGIWSIKPYARKGDEYALKSERNMVSKISINAPKITLSQVFFSQPESAGNFFHDFADLLIPLFMTSKLFDGRVKFLIIDKRFWWAEKFQVLTEKLSDYELMDMDEANKVHCFSSMIIGLRSNKKLTIDPSKSSNGLSMVGFTKFPSTTFSLEK</sequence>
<keyword evidence="2" id="KW-1185">Reference proteome</keyword>
<name>A0AAN8UX65_9MAGN</name>
<dbReference type="PANTHER" id="PTHR20961">
    <property type="entry name" value="GLYCOSYLTRANSFERASE"/>
    <property type="match status" value="1"/>
</dbReference>
<dbReference type="EMBL" id="JBAMMX010000020">
    <property type="protein sequence ID" value="KAK6920839.1"/>
    <property type="molecule type" value="Genomic_DNA"/>
</dbReference>
<reference evidence="1 2" key="1">
    <citation type="submission" date="2023-12" db="EMBL/GenBank/DDBJ databases">
        <title>A high-quality genome assembly for Dillenia turbinata (Dilleniales).</title>
        <authorList>
            <person name="Chanderbali A."/>
        </authorList>
    </citation>
    <scope>NUCLEOTIDE SEQUENCE [LARGE SCALE GENOMIC DNA]</scope>
    <source>
        <strain evidence="1">LSX21</strain>
        <tissue evidence="1">Leaf</tissue>
    </source>
</reference>
<gene>
    <name evidence="1" type="ORF">RJ641_014517</name>
</gene>
<comment type="caution">
    <text evidence="1">The sequence shown here is derived from an EMBL/GenBank/DDBJ whole genome shotgun (WGS) entry which is preliminary data.</text>
</comment>
<dbReference type="Proteomes" id="UP001370490">
    <property type="component" value="Unassembled WGS sequence"/>
</dbReference>
<dbReference type="PANTHER" id="PTHR20961:SF5">
    <property type="entry name" value="GLYCOSYLTRANSFERASE-RELATED"/>
    <property type="match status" value="1"/>
</dbReference>